<dbReference type="PROSITE" id="PS50191">
    <property type="entry name" value="CRAL_TRIO"/>
    <property type="match status" value="1"/>
</dbReference>
<dbReference type="Pfam" id="PF00650">
    <property type="entry name" value="CRAL_TRIO"/>
    <property type="match status" value="1"/>
</dbReference>
<dbReference type="InterPro" id="IPR036273">
    <property type="entry name" value="CRAL/TRIO_N_dom_sf"/>
</dbReference>
<accession>A0A310SSY3</accession>
<dbReference type="EMBL" id="KQ760343">
    <property type="protein sequence ID" value="OAD60852.1"/>
    <property type="molecule type" value="Genomic_DNA"/>
</dbReference>
<dbReference type="PANTHER" id="PTHR10174">
    <property type="entry name" value="ALPHA-TOCOPHEROL TRANSFER PROTEIN-RELATED"/>
    <property type="match status" value="1"/>
</dbReference>
<reference evidence="2 3" key="1">
    <citation type="submission" date="2015-07" db="EMBL/GenBank/DDBJ databases">
        <title>The genome of Eufriesea mexicana.</title>
        <authorList>
            <person name="Pan H."/>
            <person name="Kapheim K."/>
        </authorList>
    </citation>
    <scope>NUCLEOTIDE SEQUENCE [LARGE SCALE GENOMIC DNA]</scope>
    <source>
        <strain evidence="2">0111107269</strain>
        <tissue evidence="2">Whole body</tissue>
    </source>
</reference>
<dbReference type="InterPro" id="IPR011074">
    <property type="entry name" value="CRAL/TRIO_N_dom"/>
</dbReference>
<dbReference type="SUPFAM" id="SSF52087">
    <property type="entry name" value="CRAL/TRIO domain"/>
    <property type="match status" value="1"/>
</dbReference>
<dbReference type="SUPFAM" id="SSF46938">
    <property type="entry name" value="CRAL/TRIO N-terminal domain"/>
    <property type="match status" value="1"/>
</dbReference>
<dbReference type="Gene3D" id="1.20.5.1200">
    <property type="entry name" value="Alpha-tocopherol transfer"/>
    <property type="match status" value="1"/>
</dbReference>
<dbReference type="Proteomes" id="UP000250275">
    <property type="component" value="Unassembled WGS sequence"/>
</dbReference>
<dbReference type="CDD" id="cd00170">
    <property type="entry name" value="SEC14"/>
    <property type="match status" value="1"/>
</dbReference>
<proteinExistence type="predicted"/>
<name>A0A310SSY3_9HYME</name>
<dbReference type="AlphaFoldDB" id="A0A310SSY3"/>
<dbReference type="PANTHER" id="PTHR10174:SF234">
    <property type="entry name" value="SD01558P"/>
    <property type="match status" value="1"/>
</dbReference>
<dbReference type="Gene3D" id="1.10.8.20">
    <property type="entry name" value="N-terminal domain of phosphatidylinositol transfer protein sec14p"/>
    <property type="match status" value="1"/>
</dbReference>
<feature type="domain" description="CRAL-TRIO" evidence="1">
    <location>
        <begin position="336"/>
        <end position="478"/>
    </location>
</feature>
<organism evidence="2 3">
    <name type="scientific">Eufriesea mexicana</name>
    <dbReference type="NCBI Taxonomy" id="516756"/>
    <lineage>
        <taxon>Eukaryota</taxon>
        <taxon>Metazoa</taxon>
        <taxon>Ecdysozoa</taxon>
        <taxon>Arthropoda</taxon>
        <taxon>Hexapoda</taxon>
        <taxon>Insecta</taxon>
        <taxon>Pterygota</taxon>
        <taxon>Neoptera</taxon>
        <taxon>Endopterygota</taxon>
        <taxon>Hymenoptera</taxon>
        <taxon>Apocrita</taxon>
        <taxon>Aculeata</taxon>
        <taxon>Apoidea</taxon>
        <taxon>Anthophila</taxon>
        <taxon>Apidae</taxon>
        <taxon>Eufriesea</taxon>
    </lineage>
</organism>
<sequence>MQLSEIASTNVMTNYCELFHRKGESCVPLKRYYGNRGRKNWRSFEPSQQRNRPITHSELRDTPNEFKFVGTVGKERFGKGQKRNWSKVDSELLAHGDCRGASRDSVEVICRSDVASLNDAYLSAVLANRFARVVTRTLIMPQGDENPSNGRIQGPRLRNEILLQEDSLGKSEVDVGKRGNIDLNGMPELKDDQVQVNDEEVCLDLGEPSPEVMEYARRELGETDDVKCRTLQELRDMIYERGECLPHRMDDDFLIRFLRSRNFNVNRAHRLRIKFQFPLATAACPTEQPPEDSLIVNYCNFKEEHPEIHQDVSPVEMKHIGEDDVMTVPAYRTQCGRRMMIYRLGNWDPRKYPVEELFKATVIILELGVLEPRAQILGGVAIFDLEGITMAHAWTITPQIASMVIALMVSAFPMITHAIHILHQSWVFDVIFSVFKPLLDVRMQNKIFFHGSNMDSLHKHISPSHLPKKYGGTREELAYYKWIDNLSKVPQIVKEMKQLGYIVPEEMQKQLDQLVED</sequence>
<dbReference type="InterPro" id="IPR001251">
    <property type="entry name" value="CRAL-TRIO_dom"/>
</dbReference>
<dbReference type="OrthoDB" id="440711at2759"/>
<gene>
    <name evidence="2" type="ORF">WN48_04667</name>
</gene>
<evidence type="ECO:0000313" key="3">
    <source>
        <dbReference type="Proteomes" id="UP000250275"/>
    </source>
</evidence>
<protein>
    <submittedName>
        <fullName evidence="2">Alpha-tocopherol transfer protein-like</fullName>
    </submittedName>
</protein>
<dbReference type="GO" id="GO:1902936">
    <property type="term" value="F:phosphatidylinositol bisphosphate binding"/>
    <property type="evidence" value="ECO:0007669"/>
    <property type="project" value="TreeGrafter"/>
</dbReference>
<evidence type="ECO:0000313" key="2">
    <source>
        <dbReference type="EMBL" id="OAD60852.1"/>
    </source>
</evidence>
<keyword evidence="3" id="KW-1185">Reference proteome</keyword>
<dbReference type="GO" id="GO:0016020">
    <property type="term" value="C:membrane"/>
    <property type="evidence" value="ECO:0007669"/>
    <property type="project" value="TreeGrafter"/>
</dbReference>
<dbReference type="SMART" id="SM01100">
    <property type="entry name" value="CRAL_TRIO_N"/>
    <property type="match status" value="1"/>
</dbReference>
<evidence type="ECO:0000259" key="1">
    <source>
        <dbReference type="PROSITE" id="PS50191"/>
    </source>
</evidence>
<dbReference type="Gene3D" id="3.40.525.10">
    <property type="entry name" value="CRAL-TRIO lipid binding domain"/>
    <property type="match status" value="1"/>
</dbReference>
<dbReference type="InterPro" id="IPR036865">
    <property type="entry name" value="CRAL-TRIO_dom_sf"/>
</dbReference>
<dbReference type="SMART" id="SM00516">
    <property type="entry name" value="SEC14"/>
    <property type="match status" value="1"/>
</dbReference>